<keyword evidence="4 9" id="KW-0460">Magnesium</keyword>
<evidence type="ECO:0000256" key="11">
    <source>
        <dbReference type="RuleBase" id="RU004253"/>
    </source>
</evidence>
<dbReference type="NCBIfam" id="TIGR00693">
    <property type="entry name" value="thiE"/>
    <property type="match status" value="1"/>
</dbReference>
<evidence type="ECO:0000259" key="13">
    <source>
        <dbReference type="Pfam" id="PF17792"/>
    </source>
</evidence>
<evidence type="ECO:0000256" key="7">
    <source>
        <dbReference type="ARBA" id="ARBA00047851"/>
    </source>
</evidence>
<dbReference type="GO" id="GO:0009228">
    <property type="term" value="P:thiamine biosynthetic process"/>
    <property type="evidence" value="ECO:0007669"/>
    <property type="project" value="UniProtKB-KW"/>
</dbReference>
<feature type="binding site" evidence="9">
    <location>
        <position position="309"/>
    </location>
    <ligand>
        <name>2-[(2R,5Z)-2-carboxy-4-methylthiazol-5(2H)-ylidene]ethyl phosphate</name>
        <dbReference type="ChEBI" id="CHEBI:62899"/>
    </ligand>
</feature>
<dbReference type="InterPro" id="IPR016229">
    <property type="entry name" value="TMP_synthase_cyanobac_bac"/>
</dbReference>
<sequence>MTRDSLEATYRILDASANRAGEGLRTLEEWTRFGLDAAELTAEFKQIRHDVAAVLAQLPRQELLAARDTIGDVGTRLETSTEYQRATPQDVVQAGIARTGQSLRVIEEYLKTIDARLARIVEQARYRFYVVAAKLELLIVRSPLRDRIHNARLYLLIDAGSDIDTFESNVACMAQAGVDVFQLRDKRQTDRVLIDRARRATSIAHDFNALVLMNDRADLAMAAQCDGVHVGQDELPVELARKIVGDHRLVGLSTHQIDQAEDALKVGADYIGCGPVFPSSTKTFQQYAGLEYLRDVAKRIKIPAFAIGGIELTNLDEVLSTQVHRIAVTGVVRDADDPVQMVKWLREKLDAATGEEESR</sequence>
<keyword evidence="3 9" id="KW-0479">Metal-binding</keyword>
<evidence type="ECO:0000256" key="6">
    <source>
        <dbReference type="ARBA" id="ARBA00047334"/>
    </source>
</evidence>
<protein>
    <recommendedName>
        <fullName evidence="9">Thiamine-phosphate synthase</fullName>
        <shortName evidence="9">TP synthase</shortName>
        <shortName evidence="9">TPS</shortName>
        <ecNumber evidence="9">2.5.1.3</ecNumber>
    </recommendedName>
    <alternativeName>
        <fullName evidence="9">Thiamine-phosphate pyrophosphorylase</fullName>
        <shortName evidence="9">TMP pyrophosphorylase</shortName>
        <shortName evidence="9">TMP-PPase</shortName>
    </alternativeName>
</protein>
<dbReference type="RefSeq" id="WP_146513870.1">
    <property type="nucleotide sequence ID" value="NZ_SJPI01000001.1"/>
</dbReference>
<gene>
    <name evidence="9 14" type="primary">thiE</name>
    <name evidence="14" type="ORF">Pla22_13330</name>
</gene>
<comment type="caution">
    <text evidence="14">The sequence shown here is derived from an EMBL/GenBank/DDBJ whole genome shotgun (WGS) entry which is preliminary data.</text>
</comment>
<dbReference type="GO" id="GO:0005737">
    <property type="term" value="C:cytoplasm"/>
    <property type="evidence" value="ECO:0007669"/>
    <property type="project" value="TreeGrafter"/>
</dbReference>
<dbReference type="GO" id="GO:0009229">
    <property type="term" value="P:thiamine diphosphate biosynthetic process"/>
    <property type="evidence" value="ECO:0007669"/>
    <property type="project" value="UniProtKB-UniRule"/>
</dbReference>
<comment type="catalytic activity">
    <reaction evidence="7 9 10">
        <text>2-(2-carboxy-4-methylthiazol-5-yl)ethyl phosphate + 4-amino-2-methyl-5-(diphosphooxymethyl)pyrimidine + 2 H(+) = thiamine phosphate + CO2 + diphosphate</text>
        <dbReference type="Rhea" id="RHEA:47848"/>
        <dbReference type="ChEBI" id="CHEBI:15378"/>
        <dbReference type="ChEBI" id="CHEBI:16526"/>
        <dbReference type="ChEBI" id="CHEBI:33019"/>
        <dbReference type="ChEBI" id="CHEBI:37575"/>
        <dbReference type="ChEBI" id="CHEBI:57841"/>
        <dbReference type="ChEBI" id="CHEBI:62890"/>
        <dbReference type="EC" id="2.5.1.3"/>
    </reaction>
</comment>
<dbReference type="InterPro" id="IPR041397">
    <property type="entry name" value="ThiD2"/>
</dbReference>
<dbReference type="SUPFAM" id="SSF51391">
    <property type="entry name" value="Thiamin phosphate synthase"/>
    <property type="match status" value="1"/>
</dbReference>
<dbReference type="InterPro" id="IPR036206">
    <property type="entry name" value="ThiamineP_synth_sf"/>
</dbReference>
<evidence type="ECO:0000256" key="8">
    <source>
        <dbReference type="ARBA" id="ARBA00047883"/>
    </source>
</evidence>
<dbReference type="PIRSF" id="PIRSF000512">
    <property type="entry name" value="TMP_PPase_Cyanobac_prd"/>
    <property type="match status" value="1"/>
</dbReference>
<dbReference type="UniPathway" id="UPA00060">
    <property type="reaction ID" value="UER00141"/>
</dbReference>
<feature type="binding site" evidence="9">
    <location>
        <position position="214"/>
    </location>
    <ligand>
        <name>4-amino-2-methyl-5-(diphosphooxymethyl)pyrimidine</name>
        <dbReference type="ChEBI" id="CHEBI:57841"/>
    </ligand>
</feature>
<dbReference type="EC" id="2.5.1.3" evidence="9"/>
<dbReference type="GO" id="GO:0000287">
    <property type="term" value="F:magnesium ion binding"/>
    <property type="evidence" value="ECO:0007669"/>
    <property type="project" value="UniProtKB-UniRule"/>
</dbReference>
<comment type="function">
    <text evidence="9">Condenses 4-methyl-5-(beta-hydroxyethyl)thiazole monophosphate (THZ-P) and 2-methyl-4-amino-5-hydroxymethyl pyrimidine pyrophosphate (HMP-PP) to form thiamine monophosphate (TMP).</text>
</comment>
<evidence type="ECO:0000256" key="4">
    <source>
        <dbReference type="ARBA" id="ARBA00022842"/>
    </source>
</evidence>
<evidence type="ECO:0000313" key="14">
    <source>
        <dbReference type="EMBL" id="TWT53701.1"/>
    </source>
</evidence>
<accession>A0A5C5WU96</accession>
<evidence type="ECO:0000259" key="12">
    <source>
        <dbReference type="Pfam" id="PF02581"/>
    </source>
</evidence>
<comment type="catalytic activity">
    <reaction evidence="6 9 10">
        <text>4-methyl-5-(2-phosphooxyethyl)-thiazole + 4-amino-2-methyl-5-(diphosphooxymethyl)pyrimidine + H(+) = thiamine phosphate + diphosphate</text>
        <dbReference type="Rhea" id="RHEA:22328"/>
        <dbReference type="ChEBI" id="CHEBI:15378"/>
        <dbReference type="ChEBI" id="CHEBI:33019"/>
        <dbReference type="ChEBI" id="CHEBI:37575"/>
        <dbReference type="ChEBI" id="CHEBI:57841"/>
        <dbReference type="ChEBI" id="CHEBI:58296"/>
        <dbReference type="EC" id="2.5.1.3"/>
    </reaction>
</comment>
<evidence type="ECO:0000256" key="9">
    <source>
        <dbReference type="HAMAP-Rule" id="MF_00097"/>
    </source>
</evidence>
<comment type="caution">
    <text evidence="9">Lacks conserved residue(s) required for the propagation of feature annotation.</text>
</comment>
<feature type="binding site" evidence="9">
    <location>
        <begin position="182"/>
        <end position="186"/>
    </location>
    <ligand>
        <name>4-amino-2-methyl-5-(diphosphooxymethyl)pyrimidine</name>
        <dbReference type="ChEBI" id="CHEBI:57841"/>
    </ligand>
</feature>
<feature type="domain" description="Thiamine phosphate synthase/TenI" evidence="12">
    <location>
        <begin position="153"/>
        <end position="329"/>
    </location>
</feature>
<proteinExistence type="inferred from homology"/>
<comment type="pathway">
    <text evidence="1 9 11">Cofactor biosynthesis; thiamine diphosphate biosynthesis; thiamine phosphate from 4-amino-2-methyl-5-diphosphomethylpyrimidine and 4-methyl-5-(2-phosphoethyl)-thiazole: step 1/1.</text>
</comment>
<dbReference type="AlphaFoldDB" id="A0A5C5WU96"/>
<evidence type="ECO:0000256" key="2">
    <source>
        <dbReference type="ARBA" id="ARBA00022679"/>
    </source>
</evidence>
<keyword evidence="15" id="KW-1185">Reference proteome</keyword>
<evidence type="ECO:0000313" key="15">
    <source>
        <dbReference type="Proteomes" id="UP000316598"/>
    </source>
</evidence>
<dbReference type="GO" id="GO:0004789">
    <property type="term" value="F:thiamine-phosphate diphosphorylase activity"/>
    <property type="evidence" value="ECO:0007669"/>
    <property type="project" value="UniProtKB-UniRule"/>
</dbReference>
<feature type="binding site" evidence="9">
    <location>
        <position position="253"/>
    </location>
    <ligand>
        <name>4-amino-2-methyl-5-(diphosphooxymethyl)pyrimidine</name>
        <dbReference type="ChEBI" id="CHEBI:57841"/>
    </ligand>
</feature>
<reference evidence="14 15" key="1">
    <citation type="submission" date="2019-02" db="EMBL/GenBank/DDBJ databases">
        <title>Deep-cultivation of Planctomycetes and their phenomic and genomic characterization uncovers novel biology.</title>
        <authorList>
            <person name="Wiegand S."/>
            <person name="Jogler M."/>
            <person name="Boedeker C."/>
            <person name="Pinto D."/>
            <person name="Vollmers J."/>
            <person name="Rivas-Marin E."/>
            <person name="Kohn T."/>
            <person name="Peeters S.H."/>
            <person name="Heuer A."/>
            <person name="Rast P."/>
            <person name="Oberbeckmann S."/>
            <person name="Bunk B."/>
            <person name="Jeske O."/>
            <person name="Meyerdierks A."/>
            <person name="Storesund J.E."/>
            <person name="Kallscheuer N."/>
            <person name="Luecker S."/>
            <person name="Lage O.M."/>
            <person name="Pohl T."/>
            <person name="Merkel B.J."/>
            <person name="Hornburger P."/>
            <person name="Mueller R.-W."/>
            <person name="Bruemmer F."/>
            <person name="Labrenz M."/>
            <person name="Spormann A.M."/>
            <person name="Op Den Camp H."/>
            <person name="Overmann J."/>
            <person name="Amann R."/>
            <person name="Jetten M.S.M."/>
            <person name="Mascher T."/>
            <person name="Medema M.H."/>
            <person name="Devos D.P."/>
            <person name="Kaster A.-K."/>
            <person name="Ovreas L."/>
            <person name="Rohde M."/>
            <person name="Galperin M.Y."/>
            <person name="Jogler C."/>
        </authorList>
    </citation>
    <scope>NUCLEOTIDE SEQUENCE [LARGE SCALE GENOMIC DNA]</scope>
    <source>
        <strain evidence="14 15">Pla22</strain>
    </source>
</reference>
<dbReference type="PANTHER" id="PTHR20857">
    <property type="entry name" value="THIAMINE-PHOSPHATE PYROPHOSPHORYLASE"/>
    <property type="match status" value="1"/>
</dbReference>
<dbReference type="NCBIfam" id="NF002727">
    <property type="entry name" value="PRK02615.1"/>
    <property type="match status" value="1"/>
</dbReference>
<feature type="binding site" evidence="9">
    <location>
        <position position="282"/>
    </location>
    <ligand>
        <name>4-amino-2-methyl-5-(diphosphooxymethyl)pyrimidine</name>
        <dbReference type="ChEBI" id="CHEBI:57841"/>
    </ligand>
</feature>
<dbReference type="Pfam" id="PF02581">
    <property type="entry name" value="TMP-TENI"/>
    <property type="match status" value="1"/>
</dbReference>
<keyword evidence="2 9" id="KW-0808">Transferase</keyword>
<evidence type="ECO:0000256" key="5">
    <source>
        <dbReference type="ARBA" id="ARBA00022977"/>
    </source>
</evidence>
<dbReference type="CDD" id="cd00564">
    <property type="entry name" value="TMP_TenI"/>
    <property type="match status" value="1"/>
</dbReference>
<evidence type="ECO:0000256" key="10">
    <source>
        <dbReference type="RuleBase" id="RU003826"/>
    </source>
</evidence>
<keyword evidence="5 9" id="KW-0784">Thiamine biosynthesis</keyword>
<dbReference type="InterPro" id="IPR013785">
    <property type="entry name" value="Aldolase_TIM"/>
</dbReference>
<feature type="binding site" evidence="9">
    <location>
        <position position="234"/>
    </location>
    <ligand>
        <name>Mg(2+)</name>
        <dbReference type="ChEBI" id="CHEBI:18420"/>
    </ligand>
</feature>
<comment type="catalytic activity">
    <reaction evidence="8 9 10">
        <text>2-[(2R,5Z)-2-carboxy-4-methylthiazol-5(2H)-ylidene]ethyl phosphate + 4-amino-2-methyl-5-(diphosphooxymethyl)pyrimidine + 2 H(+) = thiamine phosphate + CO2 + diphosphate</text>
        <dbReference type="Rhea" id="RHEA:47844"/>
        <dbReference type="ChEBI" id="CHEBI:15378"/>
        <dbReference type="ChEBI" id="CHEBI:16526"/>
        <dbReference type="ChEBI" id="CHEBI:33019"/>
        <dbReference type="ChEBI" id="CHEBI:37575"/>
        <dbReference type="ChEBI" id="CHEBI:57841"/>
        <dbReference type="ChEBI" id="CHEBI:62899"/>
        <dbReference type="EC" id="2.5.1.3"/>
    </reaction>
</comment>
<dbReference type="Pfam" id="PF17792">
    <property type="entry name" value="ThiD2"/>
    <property type="match status" value="1"/>
</dbReference>
<dbReference type="Proteomes" id="UP000316598">
    <property type="component" value="Unassembled WGS sequence"/>
</dbReference>
<evidence type="ECO:0000256" key="3">
    <source>
        <dbReference type="ARBA" id="ARBA00022723"/>
    </source>
</evidence>
<feature type="binding site" evidence="9">
    <location>
        <begin position="279"/>
        <end position="281"/>
    </location>
    <ligand>
        <name>2-[(2R,5Z)-2-carboxy-4-methylthiazol-5(2H)-ylidene]ethyl phosphate</name>
        <dbReference type="ChEBI" id="CHEBI:62899"/>
    </ligand>
</feature>
<feature type="domain" description="ThiD2" evidence="13">
    <location>
        <begin position="11"/>
        <end position="133"/>
    </location>
</feature>
<dbReference type="EMBL" id="SJPI01000001">
    <property type="protein sequence ID" value="TWT53701.1"/>
    <property type="molecule type" value="Genomic_DNA"/>
</dbReference>
<comment type="cofactor">
    <cofactor evidence="9">
        <name>Mg(2+)</name>
        <dbReference type="ChEBI" id="CHEBI:18420"/>
    </cofactor>
    <text evidence="9">Binds 1 Mg(2+) ion per subunit.</text>
</comment>
<feature type="binding site" evidence="9">
    <location>
        <position position="215"/>
    </location>
    <ligand>
        <name>Mg(2+)</name>
        <dbReference type="ChEBI" id="CHEBI:18420"/>
    </ligand>
</feature>
<name>A0A5C5WU96_9BACT</name>
<evidence type="ECO:0000256" key="1">
    <source>
        <dbReference type="ARBA" id="ARBA00005165"/>
    </source>
</evidence>
<dbReference type="PANTHER" id="PTHR20857:SF15">
    <property type="entry name" value="THIAMINE-PHOSPHATE SYNTHASE"/>
    <property type="match status" value="1"/>
</dbReference>
<comment type="similarity">
    <text evidence="9 10">Belongs to the thiamine-phosphate synthase family.</text>
</comment>
<dbReference type="InterPro" id="IPR022998">
    <property type="entry name" value="ThiamineP_synth_TenI"/>
</dbReference>
<organism evidence="14 15">
    <name type="scientific">Rubripirellula amarantea</name>
    <dbReference type="NCBI Taxonomy" id="2527999"/>
    <lineage>
        <taxon>Bacteria</taxon>
        <taxon>Pseudomonadati</taxon>
        <taxon>Planctomycetota</taxon>
        <taxon>Planctomycetia</taxon>
        <taxon>Pirellulales</taxon>
        <taxon>Pirellulaceae</taxon>
        <taxon>Rubripirellula</taxon>
    </lineage>
</organism>
<dbReference type="OrthoDB" id="9812206at2"/>
<dbReference type="InterPro" id="IPR034291">
    <property type="entry name" value="TMP_synthase"/>
</dbReference>
<dbReference type="HAMAP" id="MF_00097">
    <property type="entry name" value="TMP_synthase"/>
    <property type="match status" value="1"/>
</dbReference>
<dbReference type="Gene3D" id="3.20.20.70">
    <property type="entry name" value="Aldolase class I"/>
    <property type="match status" value="1"/>
</dbReference>